<organism evidence="1 2">
    <name type="scientific">Candidatus Corynebacterium faecigallinarum</name>
    <dbReference type="NCBI Taxonomy" id="2838528"/>
    <lineage>
        <taxon>Bacteria</taxon>
        <taxon>Bacillati</taxon>
        <taxon>Actinomycetota</taxon>
        <taxon>Actinomycetes</taxon>
        <taxon>Mycobacteriales</taxon>
        <taxon>Corynebacteriaceae</taxon>
        <taxon>Corynebacterium</taxon>
    </lineage>
</organism>
<accession>A0A9D2TQ83</accession>
<proteinExistence type="predicted"/>
<comment type="caution">
    <text evidence="1">The sequence shown here is derived from an EMBL/GenBank/DDBJ whole genome shotgun (WGS) entry which is preliminary data.</text>
</comment>
<reference evidence="1" key="2">
    <citation type="submission" date="2021-04" db="EMBL/GenBank/DDBJ databases">
        <authorList>
            <person name="Gilroy R."/>
        </authorList>
    </citation>
    <scope>NUCLEOTIDE SEQUENCE</scope>
    <source>
        <strain evidence="1">ChiHjej13B12-4958</strain>
    </source>
</reference>
<dbReference type="Proteomes" id="UP000823858">
    <property type="component" value="Unassembled WGS sequence"/>
</dbReference>
<evidence type="ECO:0000313" key="1">
    <source>
        <dbReference type="EMBL" id="HJC84794.1"/>
    </source>
</evidence>
<dbReference type="EMBL" id="DWVP01000009">
    <property type="protein sequence ID" value="HJC84794.1"/>
    <property type="molecule type" value="Genomic_DNA"/>
</dbReference>
<reference evidence="1" key="1">
    <citation type="journal article" date="2021" name="PeerJ">
        <title>Extensive microbial diversity within the chicken gut microbiome revealed by metagenomics and culture.</title>
        <authorList>
            <person name="Gilroy R."/>
            <person name="Ravi A."/>
            <person name="Getino M."/>
            <person name="Pursley I."/>
            <person name="Horton D.L."/>
            <person name="Alikhan N.F."/>
            <person name="Baker D."/>
            <person name="Gharbi K."/>
            <person name="Hall N."/>
            <person name="Watson M."/>
            <person name="Adriaenssens E.M."/>
            <person name="Foster-Nyarko E."/>
            <person name="Jarju S."/>
            <person name="Secka A."/>
            <person name="Antonio M."/>
            <person name="Oren A."/>
            <person name="Chaudhuri R.R."/>
            <person name="La Ragione R."/>
            <person name="Hildebrand F."/>
            <person name="Pallen M.J."/>
        </authorList>
    </citation>
    <scope>NUCLEOTIDE SEQUENCE</scope>
    <source>
        <strain evidence="1">ChiHjej13B12-4958</strain>
    </source>
</reference>
<gene>
    <name evidence="1" type="ORF">H9751_04465</name>
</gene>
<dbReference type="AlphaFoldDB" id="A0A9D2TQ83"/>
<evidence type="ECO:0000313" key="2">
    <source>
        <dbReference type="Proteomes" id="UP000823858"/>
    </source>
</evidence>
<sequence>MNDYSPFTAPTDDSLLNPAAVRTSYLADVRAAARKIRSVAPNTKIIISGALPMVDRTTMMFCAVNVVPNVPAGMPVPVLRDVENWNRSNQK</sequence>
<protein>
    <submittedName>
        <fullName evidence="1">Uncharacterized protein</fullName>
    </submittedName>
</protein>
<name>A0A9D2TQ83_9CORY</name>